<feature type="transmembrane region" description="Helical" evidence="6">
    <location>
        <begin position="145"/>
        <end position="163"/>
    </location>
</feature>
<feature type="transmembrane region" description="Helical" evidence="6">
    <location>
        <begin position="231"/>
        <end position="251"/>
    </location>
</feature>
<feature type="transmembrane region" description="Helical" evidence="6">
    <location>
        <begin position="272"/>
        <end position="296"/>
    </location>
</feature>
<comment type="subcellular location">
    <subcellularLocation>
        <location evidence="1">Membrane</location>
        <topology evidence="1">Multi-pass membrane protein</topology>
    </subcellularLocation>
</comment>
<feature type="transmembrane region" description="Helical" evidence="6">
    <location>
        <begin position="61"/>
        <end position="80"/>
    </location>
</feature>
<feature type="transmembrane region" description="Helical" evidence="6">
    <location>
        <begin position="370"/>
        <end position="387"/>
    </location>
</feature>
<accession>A0ABW5H8M3</accession>
<reference evidence="8" key="1">
    <citation type="journal article" date="2019" name="Int. J. Syst. Evol. Microbiol.">
        <title>The Global Catalogue of Microorganisms (GCM) 10K type strain sequencing project: providing services to taxonomists for standard genome sequencing and annotation.</title>
        <authorList>
            <consortium name="The Broad Institute Genomics Platform"/>
            <consortium name="The Broad Institute Genome Sequencing Center for Infectious Disease"/>
            <person name="Wu L."/>
            <person name="Ma J."/>
        </authorList>
    </citation>
    <scope>NUCLEOTIDE SEQUENCE [LARGE SCALE GENOMIC DNA]</scope>
    <source>
        <strain evidence="8">CGMCC 4.7641</strain>
    </source>
</reference>
<feature type="transmembrane region" description="Helical" evidence="6">
    <location>
        <begin position="450"/>
        <end position="468"/>
    </location>
</feature>
<keyword evidence="2" id="KW-0813">Transport</keyword>
<dbReference type="Proteomes" id="UP001597483">
    <property type="component" value="Unassembled WGS sequence"/>
</dbReference>
<feature type="transmembrane region" description="Helical" evidence="6">
    <location>
        <begin position="170"/>
        <end position="194"/>
    </location>
</feature>
<feature type="transmembrane region" description="Helical" evidence="6">
    <location>
        <begin position="316"/>
        <end position="339"/>
    </location>
</feature>
<feature type="transmembrane region" description="Helical" evidence="6">
    <location>
        <begin position="424"/>
        <end position="444"/>
    </location>
</feature>
<evidence type="ECO:0000256" key="2">
    <source>
        <dbReference type="ARBA" id="ARBA00022448"/>
    </source>
</evidence>
<evidence type="ECO:0000313" key="8">
    <source>
        <dbReference type="Proteomes" id="UP001597483"/>
    </source>
</evidence>
<dbReference type="PANTHER" id="PTHR43243">
    <property type="entry name" value="INNER MEMBRANE TRANSPORTER YGJI-RELATED"/>
    <property type="match status" value="1"/>
</dbReference>
<evidence type="ECO:0000256" key="6">
    <source>
        <dbReference type="SAM" id="Phobius"/>
    </source>
</evidence>
<dbReference type="Pfam" id="PF13520">
    <property type="entry name" value="AA_permease_2"/>
    <property type="match status" value="1"/>
</dbReference>
<organism evidence="7 8">
    <name type="scientific">Amycolatopsis silviterrae</name>
    <dbReference type="NCBI Taxonomy" id="1656914"/>
    <lineage>
        <taxon>Bacteria</taxon>
        <taxon>Bacillati</taxon>
        <taxon>Actinomycetota</taxon>
        <taxon>Actinomycetes</taxon>
        <taxon>Pseudonocardiales</taxon>
        <taxon>Pseudonocardiaceae</taxon>
        <taxon>Amycolatopsis</taxon>
    </lineage>
</organism>
<sequence length="492" mass="51577">MGVRRTLDVDEVLKRQESGELKRRLRGRDLIGFGVGIIIGTGIFTLAGVEAKTHAGPSVTLSFVIGAVVAGLAALCYAELASSVPTAGSAYTYAFATLGEVFAWIIGWDLLLEFALGAAVVSRSWSGYLANLLGLSPDWFGEDATVNVGAVLIIAVLTIVAVVGIKESAWLTNVLVLVKVAVCVLILAVGVFFVKGANLTPFVPPAQPPSGTANALHQPVVQAALGLEQSVYGIAGMVTAAAVVFFAYTGFEALANLGEETINPRKDLRVGILGALAVCAVLYIGVSIVLTGMVHYTDIDSGAPLADAFDRVGQHWVGALISLGAVTGLTSVMMVELVTIGRIGFAMGRDGLLPKAIGTAHPRWGTPHRMTIGGAALIAVLAAFVPISALADMVSIGALSAMIIVAVAVPVLRKRRPDLKRPFSVPFSPVLPIIAALACFYLMLNLDVMTWIRFAAWLVLGLLIYYFYGRKHSRFAKRPADPASPGGVESGS</sequence>
<gene>
    <name evidence="7" type="ORF">ACFSVL_18925</name>
</gene>
<feature type="transmembrane region" description="Helical" evidence="6">
    <location>
        <begin position="30"/>
        <end position="49"/>
    </location>
</feature>
<dbReference type="PIRSF" id="PIRSF006060">
    <property type="entry name" value="AA_transporter"/>
    <property type="match status" value="1"/>
</dbReference>
<proteinExistence type="predicted"/>
<evidence type="ECO:0000256" key="4">
    <source>
        <dbReference type="ARBA" id="ARBA00022989"/>
    </source>
</evidence>
<feature type="transmembrane region" description="Helical" evidence="6">
    <location>
        <begin position="101"/>
        <end position="125"/>
    </location>
</feature>
<dbReference type="RefSeq" id="WP_378305890.1">
    <property type="nucleotide sequence ID" value="NZ_JBHUKS010000013.1"/>
</dbReference>
<keyword evidence="8" id="KW-1185">Reference proteome</keyword>
<feature type="transmembrane region" description="Helical" evidence="6">
    <location>
        <begin position="393"/>
        <end position="412"/>
    </location>
</feature>
<name>A0ABW5H8M3_9PSEU</name>
<evidence type="ECO:0000256" key="1">
    <source>
        <dbReference type="ARBA" id="ARBA00004141"/>
    </source>
</evidence>
<keyword evidence="5 6" id="KW-0472">Membrane</keyword>
<keyword evidence="3 6" id="KW-0812">Transmembrane</keyword>
<evidence type="ECO:0000313" key="7">
    <source>
        <dbReference type="EMBL" id="MFD2469465.1"/>
    </source>
</evidence>
<protein>
    <submittedName>
        <fullName evidence="7">APC family permease</fullName>
    </submittedName>
</protein>
<dbReference type="PANTHER" id="PTHR43243:SF4">
    <property type="entry name" value="CATIONIC AMINO ACID TRANSPORTER 4"/>
    <property type="match status" value="1"/>
</dbReference>
<evidence type="ECO:0000256" key="3">
    <source>
        <dbReference type="ARBA" id="ARBA00022692"/>
    </source>
</evidence>
<comment type="caution">
    <text evidence="7">The sequence shown here is derived from an EMBL/GenBank/DDBJ whole genome shotgun (WGS) entry which is preliminary data.</text>
</comment>
<evidence type="ECO:0000256" key="5">
    <source>
        <dbReference type="ARBA" id="ARBA00023136"/>
    </source>
</evidence>
<dbReference type="EMBL" id="JBHUKS010000013">
    <property type="protein sequence ID" value="MFD2469465.1"/>
    <property type="molecule type" value="Genomic_DNA"/>
</dbReference>
<dbReference type="Gene3D" id="1.20.1740.10">
    <property type="entry name" value="Amino acid/polyamine transporter I"/>
    <property type="match status" value="1"/>
</dbReference>
<dbReference type="InterPro" id="IPR002293">
    <property type="entry name" value="AA/rel_permease1"/>
</dbReference>
<keyword evidence="4 6" id="KW-1133">Transmembrane helix</keyword>